<dbReference type="HOGENOM" id="CLU_1755516_0_0_14"/>
<organism evidence="2">
    <name type="scientific">Candidatus Mycoplasma haematominutum 'Birmingham 1'</name>
    <dbReference type="NCBI Taxonomy" id="1116213"/>
    <lineage>
        <taxon>Bacteria</taxon>
        <taxon>Bacillati</taxon>
        <taxon>Mycoplasmatota</taxon>
        <taxon>Mollicutes</taxon>
        <taxon>Mycoplasmataceae</taxon>
        <taxon>Mycoplasma</taxon>
    </lineage>
</organism>
<dbReference type="KEGG" id="mhb:MHM_03340"/>
<dbReference type="RefSeq" id="WP_015511717.1">
    <property type="nucleotide sequence ID" value="NC_021007.1"/>
</dbReference>
<reference evidence="2" key="1">
    <citation type="submission" date="2011-11" db="EMBL/GenBank/DDBJ databases">
        <title>Complete genome sequence of Candidatus Mycoplasma haemominutum.</title>
        <authorList>
            <person name="Barker E.N."/>
            <person name="Darby A.C."/>
            <person name="Helps C.R."/>
            <person name="Peters I.R."/>
            <person name="Hughes M.A."/>
            <person name="Radford A.D."/>
            <person name="Novacco M."/>
            <person name="Boretti F."/>
            <person name="Hofmann-Lehmann R."/>
            <person name="Tasker S."/>
        </authorList>
    </citation>
    <scope>NUCLEOTIDE SEQUENCE</scope>
    <source>
        <strain evidence="2">Birmingham 1</strain>
    </source>
</reference>
<dbReference type="PATRIC" id="fig|1116213.3.peg.359"/>
<dbReference type="EMBL" id="HE613254">
    <property type="protein sequence ID" value="CCE66852.1"/>
    <property type="molecule type" value="Genomic_DNA"/>
</dbReference>
<protein>
    <submittedName>
        <fullName evidence="2">Uncharacterized protein</fullName>
    </submittedName>
</protein>
<feature type="region of interest" description="Disordered" evidence="1">
    <location>
        <begin position="1"/>
        <end position="26"/>
    </location>
</feature>
<evidence type="ECO:0000313" key="2">
    <source>
        <dbReference type="EMBL" id="CCE66852.1"/>
    </source>
</evidence>
<accession>G8C3F4</accession>
<sequence length="148" mass="16990">MQNFKLTNPQASQVVRGGATTEGQKAQETLTSVKSKFEELNKSITETRSKITEHQLGTVLQDWQLYAQKLKTTAIITWLEQYMQLVNSTIQKTNNRASQTTSELNTNSEKLKKSHENYNKFKTLQANFHSFGEKFQLEIQNIEKFLGS</sequence>
<gene>
    <name evidence="2" type="ORF">MHM_03340</name>
</gene>
<feature type="compositionally biased region" description="Polar residues" evidence="1">
    <location>
        <begin position="1"/>
        <end position="13"/>
    </location>
</feature>
<proteinExistence type="predicted"/>
<reference evidence="2" key="2">
    <citation type="submission" date="2011-11" db="EMBL/GenBank/DDBJ databases">
        <authorList>
            <person name="Barker E."/>
        </authorList>
    </citation>
    <scope>NUCLEOTIDE SEQUENCE</scope>
    <source>
        <strain evidence="2">Birmingham 1</strain>
    </source>
</reference>
<evidence type="ECO:0000256" key="1">
    <source>
        <dbReference type="SAM" id="MobiDB-lite"/>
    </source>
</evidence>
<dbReference type="AlphaFoldDB" id="G8C3F4"/>
<name>G8C3F4_9MOLU</name>